<dbReference type="SUPFAM" id="SSF54523">
    <property type="entry name" value="Pili subunits"/>
    <property type="match status" value="1"/>
</dbReference>
<evidence type="ECO:0000256" key="7">
    <source>
        <dbReference type="ARBA" id="ARBA00022989"/>
    </source>
</evidence>
<evidence type="ECO:0000256" key="12">
    <source>
        <dbReference type="SAM" id="Phobius"/>
    </source>
</evidence>
<dbReference type="Gene3D" id="3.55.40.10">
    <property type="entry name" value="minor pseudopilin epsh domain"/>
    <property type="match status" value="1"/>
</dbReference>
<dbReference type="InterPro" id="IPR012902">
    <property type="entry name" value="N_methyl_site"/>
</dbReference>
<comment type="caution">
    <text evidence="14">The sequence shown here is derived from an EMBL/GenBank/DDBJ whole genome shotgun (WGS) entry which is preliminary data.</text>
</comment>
<keyword evidence="6 12" id="KW-0812">Transmembrane</keyword>
<dbReference type="EMBL" id="PXNN01000009">
    <property type="protein sequence ID" value="PSF09183.1"/>
    <property type="molecule type" value="Genomic_DNA"/>
</dbReference>
<dbReference type="Proteomes" id="UP000238385">
    <property type="component" value="Unassembled WGS sequence"/>
</dbReference>
<keyword evidence="8 12" id="KW-0472">Membrane</keyword>
<dbReference type="GO" id="GO:0005886">
    <property type="term" value="C:plasma membrane"/>
    <property type="evidence" value="ECO:0007669"/>
    <property type="project" value="UniProtKB-SubCell"/>
</dbReference>
<dbReference type="GO" id="GO:0015627">
    <property type="term" value="C:type II protein secretion system complex"/>
    <property type="evidence" value="ECO:0007669"/>
    <property type="project" value="InterPro"/>
</dbReference>
<reference evidence="14 15" key="1">
    <citation type="submission" date="2018-03" db="EMBL/GenBank/DDBJ databases">
        <title>Marinobacter brunus sp. nov., a marine bacterium of Gamma-proteobacteria isolated from the surface seawater of the South China Sea.</title>
        <authorList>
            <person name="Cheng H."/>
            <person name="Wu Y.-H."/>
            <person name="Xamxidin M."/>
            <person name="Xu X.-W."/>
        </authorList>
    </citation>
    <scope>NUCLEOTIDE SEQUENCE [LARGE SCALE GENOMIC DNA]</scope>
    <source>
        <strain evidence="14 15">JCM 30472</strain>
    </source>
</reference>
<dbReference type="OrthoDB" id="6886961at2"/>
<dbReference type="NCBIfam" id="TIGR02532">
    <property type="entry name" value="IV_pilin_GFxxxE"/>
    <property type="match status" value="1"/>
</dbReference>
<gene>
    <name evidence="14" type="ORF">C7H08_06195</name>
</gene>
<dbReference type="RefSeq" id="WP_106670875.1">
    <property type="nucleotide sequence ID" value="NZ_BMFE01000005.1"/>
</dbReference>
<name>A0A2T1KHI9_9GAMM</name>
<dbReference type="Pfam" id="PF07963">
    <property type="entry name" value="N_methyl"/>
    <property type="match status" value="1"/>
</dbReference>
<feature type="transmembrane region" description="Helical" evidence="12">
    <location>
        <begin position="12"/>
        <end position="33"/>
    </location>
</feature>
<comment type="subcellular location">
    <subcellularLocation>
        <location evidence="1">Cell inner membrane</location>
        <topology evidence="1">Single-pass membrane protein</topology>
    </subcellularLocation>
</comment>
<evidence type="ECO:0000256" key="8">
    <source>
        <dbReference type="ARBA" id="ARBA00023136"/>
    </source>
</evidence>
<proteinExistence type="inferred from homology"/>
<keyword evidence="7 12" id="KW-1133">Transmembrane helix</keyword>
<keyword evidence="3" id="KW-1003">Cell membrane</keyword>
<dbReference type="InterPro" id="IPR045584">
    <property type="entry name" value="Pilin-like"/>
</dbReference>
<dbReference type="Pfam" id="PF12019">
    <property type="entry name" value="GspH"/>
    <property type="match status" value="1"/>
</dbReference>
<feature type="region of interest" description="Disordered" evidence="11">
    <location>
        <begin position="168"/>
        <end position="187"/>
    </location>
</feature>
<evidence type="ECO:0000256" key="9">
    <source>
        <dbReference type="ARBA" id="ARBA00025772"/>
    </source>
</evidence>
<protein>
    <recommendedName>
        <fullName evidence="2">Type II secretion system protein H</fullName>
    </recommendedName>
    <alternativeName>
        <fullName evidence="10">General secretion pathway protein H</fullName>
    </alternativeName>
</protein>
<feature type="domain" description="General secretion pathway GspH" evidence="13">
    <location>
        <begin position="47"/>
        <end position="162"/>
    </location>
</feature>
<comment type="similarity">
    <text evidence="9">Belongs to the GSP H family.</text>
</comment>
<evidence type="ECO:0000256" key="3">
    <source>
        <dbReference type="ARBA" id="ARBA00022475"/>
    </source>
</evidence>
<evidence type="ECO:0000313" key="14">
    <source>
        <dbReference type="EMBL" id="PSF09183.1"/>
    </source>
</evidence>
<keyword evidence="4" id="KW-0488">Methylation</keyword>
<dbReference type="GO" id="GO:0015628">
    <property type="term" value="P:protein secretion by the type II secretion system"/>
    <property type="evidence" value="ECO:0007669"/>
    <property type="project" value="InterPro"/>
</dbReference>
<evidence type="ECO:0000256" key="5">
    <source>
        <dbReference type="ARBA" id="ARBA00022519"/>
    </source>
</evidence>
<sequence>MIKSKDQLGVSLVELVICVVIIAIIASSALPSLRGLLDDGQRRAVINDTLGFMALGRQESVINGSLVTLCPLDDDKLCSRDWSRDLTLFKDPGNHRRITDDEQIIRVLPPPKLGFLKVASLSRSYFQYRPDGMIYSDLGNVTWCPDDRDASKAAHIVVRKGGSIRLAKDSNGDGIPEKSNGDPVSCD</sequence>
<evidence type="ECO:0000259" key="13">
    <source>
        <dbReference type="Pfam" id="PF12019"/>
    </source>
</evidence>
<dbReference type="AlphaFoldDB" id="A0A2T1KHI9"/>
<evidence type="ECO:0000256" key="6">
    <source>
        <dbReference type="ARBA" id="ARBA00022692"/>
    </source>
</evidence>
<evidence type="ECO:0000313" key="15">
    <source>
        <dbReference type="Proteomes" id="UP000238385"/>
    </source>
</evidence>
<accession>A0A2T1KHI9</accession>
<evidence type="ECO:0000256" key="1">
    <source>
        <dbReference type="ARBA" id="ARBA00004377"/>
    </source>
</evidence>
<evidence type="ECO:0000256" key="11">
    <source>
        <dbReference type="SAM" id="MobiDB-lite"/>
    </source>
</evidence>
<dbReference type="InterPro" id="IPR022346">
    <property type="entry name" value="T2SS_GspH"/>
</dbReference>
<feature type="compositionally biased region" description="Basic and acidic residues" evidence="11">
    <location>
        <begin position="168"/>
        <end position="180"/>
    </location>
</feature>
<evidence type="ECO:0000256" key="2">
    <source>
        <dbReference type="ARBA" id="ARBA00021549"/>
    </source>
</evidence>
<evidence type="ECO:0000256" key="10">
    <source>
        <dbReference type="ARBA" id="ARBA00030775"/>
    </source>
</evidence>
<organism evidence="14 15">
    <name type="scientific">Marinobacter halophilus</name>
    <dbReference type="NCBI Taxonomy" id="1323740"/>
    <lineage>
        <taxon>Bacteria</taxon>
        <taxon>Pseudomonadati</taxon>
        <taxon>Pseudomonadota</taxon>
        <taxon>Gammaproteobacteria</taxon>
        <taxon>Pseudomonadales</taxon>
        <taxon>Marinobacteraceae</taxon>
        <taxon>Marinobacter</taxon>
    </lineage>
</organism>
<keyword evidence="15" id="KW-1185">Reference proteome</keyword>
<evidence type="ECO:0000256" key="4">
    <source>
        <dbReference type="ARBA" id="ARBA00022481"/>
    </source>
</evidence>
<keyword evidence="5" id="KW-0997">Cell inner membrane</keyword>